<proteinExistence type="inferred from homology"/>
<feature type="domain" description="FAD-binding" evidence="4">
    <location>
        <begin position="72"/>
        <end position="165"/>
    </location>
</feature>
<accession>A0A7J7HYE5</accession>
<name>A0A7J7HYE5_CAMSI</name>
<dbReference type="AlphaFoldDB" id="A0A7J7HYE5"/>
<protein>
    <recommendedName>
        <fullName evidence="4">FAD-binding domain-containing protein</fullName>
    </recommendedName>
</protein>
<dbReference type="GO" id="GO:0004497">
    <property type="term" value="F:monooxygenase activity"/>
    <property type="evidence" value="ECO:0007669"/>
    <property type="project" value="UniProtKB-KW"/>
</dbReference>
<organism evidence="5 6">
    <name type="scientific">Camellia sinensis</name>
    <name type="common">Tea plant</name>
    <name type="synonym">Thea sinensis</name>
    <dbReference type="NCBI Taxonomy" id="4442"/>
    <lineage>
        <taxon>Eukaryota</taxon>
        <taxon>Viridiplantae</taxon>
        <taxon>Streptophyta</taxon>
        <taxon>Embryophyta</taxon>
        <taxon>Tracheophyta</taxon>
        <taxon>Spermatophyta</taxon>
        <taxon>Magnoliopsida</taxon>
        <taxon>eudicotyledons</taxon>
        <taxon>Gunneridae</taxon>
        <taxon>Pentapetalae</taxon>
        <taxon>asterids</taxon>
        <taxon>Ericales</taxon>
        <taxon>Theaceae</taxon>
        <taxon>Camellia</taxon>
    </lineage>
</organism>
<gene>
    <name evidence="5" type="ORF">HYC85_005077</name>
</gene>
<comment type="caution">
    <text evidence="5">The sequence shown here is derived from an EMBL/GenBank/DDBJ whole genome shotgun (WGS) entry which is preliminary data.</text>
</comment>
<dbReference type="Proteomes" id="UP000593564">
    <property type="component" value="Unassembled WGS sequence"/>
</dbReference>
<evidence type="ECO:0000259" key="4">
    <source>
        <dbReference type="Pfam" id="PF01494"/>
    </source>
</evidence>
<dbReference type="InterPro" id="IPR036188">
    <property type="entry name" value="FAD/NAD-bd_sf"/>
</dbReference>
<keyword evidence="6" id="KW-1185">Reference proteome</keyword>
<sequence length="205" mass="22607">MSFSPSARLWGNSVDGRQRNLVVVRYGRRSDEPGRQGFVCQVFPQTAPIVRGANIQASPGEAGTRVVHRKALLEALAEELSTDTIRFNSNLTSIEAQNQDDSSIVVVRLHDGTEIKTKVLIGCDGVNSVVARWLGLGAAVDSGRSAVRGLAVYPQGHGFKHDMQQYWSLKYLLHCQIPLNNIVSSNNNAREISEICSLWKIHLRT</sequence>
<evidence type="ECO:0000256" key="1">
    <source>
        <dbReference type="ARBA" id="ARBA00023002"/>
    </source>
</evidence>
<dbReference type="PANTHER" id="PTHR45934:SF1">
    <property type="entry name" value="OS04G0423100 PROTEIN"/>
    <property type="match status" value="1"/>
</dbReference>
<evidence type="ECO:0000256" key="3">
    <source>
        <dbReference type="ARBA" id="ARBA00024018"/>
    </source>
</evidence>
<dbReference type="EMBL" id="JACBKZ010000002">
    <property type="protein sequence ID" value="KAF5957852.1"/>
    <property type="molecule type" value="Genomic_DNA"/>
</dbReference>
<evidence type="ECO:0000313" key="5">
    <source>
        <dbReference type="EMBL" id="KAF5957852.1"/>
    </source>
</evidence>
<evidence type="ECO:0000313" key="6">
    <source>
        <dbReference type="Proteomes" id="UP000593564"/>
    </source>
</evidence>
<dbReference type="InterPro" id="IPR044560">
    <property type="entry name" value="MOase"/>
</dbReference>
<dbReference type="GO" id="GO:0071949">
    <property type="term" value="F:FAD binding"/>
    <property type="evidence" value="ECO:0007669"/>
    <property type="project" value="InterPro"/>
</dbReference>
<keyword evidence="2" id="KW-0503">Monooxygenase</keyword>
<dbReference type="SUPFAM" id="SSF51905">
    <property type="entry name" value="FAD/NAD(P)-binding domain"/>
    <property type="match status" value="1"/>
</dbReference>
<evidence type="ECO:0000256" key="2">
    <source>
        <dbReference type="ARBA" id="ARBA00023033"/>
    </source>
</evidence>
<comment type="similarity">
    <text evidence="3">Belongs to the 3-hydroxybenzoate 6-hydroxylase family.</text>
</comment>
<dbReference type="Pfam" id="PF01494">
    <property type="entry name" value="FAD_binding_3"/>
    <property type="match status" value="1"/>
</dbReference>
<dbReference type="InterPro" id="IPR002938">
    <property type="entry name" value="FAD-bd"/>
</dbReference>
<reference evidence="5 6" key="2">
    <citation type="submission" date="2020-07" db="EMBL/GenBank/DDBJ databases">
        <title>Genome assembly of wild tea tree DASZ reveals pedigree and selection history of tea varieties.</title>
        <authorList>
            <person name="Zhang W."/>
        </authorList>
    </citation>
    <scope>NUCLEOTIDE SEQUENCE [LARGE SCALE GENOMIC DNA]</scope>
    <source>
        <strain evidence="6">cv. G240</strain>
        <tissue evidence="5">Leaf</tissue>
    </source>
</reference>
<dbReference type="PANTHER" id="PTHR45934">
    <property type="entry name" value="FAD/NAD(P)-BINDING OXIDOREDUCTASE FAMILY PROTEIN"/>
    <property type="match status" value="1"/>
</dbReference>
<reference evidence="6" key="1">
    <citation type="journal article" date="2020" name="Nat. Commun.">
        <title>Genome assembly of wild tea tree DASZ reveals pedigree and selection history of tea varieties.</title>
        <authorList>
            <person name="Zhang W."/>
            <person name="Zhang Y."/>
            <person name="Qiu H."/>
            <person name="Guo Y."/>
            <person name="Wan H."/>
            <person name="Zhang X."/>
            <person name="Scossa F."/>
            <person name="Alseekh S."/>
            <person name="Zhang Q."/>
            <person name="Wang P."/>
            <person name="Xu L."/>
            <person name="Schmidt M.H."/>
            <person name="Jia X."/>
            <person name="Li D."/>
            <person name="Zhu A."/>
            <person name="Guo F."/>
            <person name="Chen W."/>
            <person name="Ni D."/>
            <person name="Usadel B."/>
            <person name="Fernie A.R."/>
            <person name="Wen W."/>
        </authorList>
    </citation>
    <scope>NUCLEOTIDE SEQUENCE [LARGE SCALE GENOMIC DNA]</scope>
    <source>
        <strain evidence="6">cv. G240</strain>
    </source>
</reference>
<keyword evidence="1" id="KW-0560">Oxidoreductase</keyword>
<dbReference type="Gene3D" id="3.50.50.60">
    <property type="entry name" value="FAD/NAD(P)-binding domain"/>
    <property type="match status" value="1"/>
</dbReference>